<feature type="domain" description="Thiamin pyrophosphokinase thiamin-binding" evidence="6">
    <location>
        <begin position="148"/>
        <end position="212"/>
    </location>
</feature>
<dbReference type="Gene3D" id="3.40.50.10240">
    <property type="entry name" value="Thiamin pyrophosphokinase, catalytic domain"/>
    <property type="match status" value="1"/>
</dbReference>
<dbReference type="InterPro" id="IPR036759">
    <property type="entry name" value="TPK_catalytic_sf"/>
</dbReference>
<dbReference type="PANTHER" id="PTHR41299">
    <property type="entry name" value="THIAMINE PYROPHOSPHOKINASE"/>
    <property type="match status" value="1"/>
</dbReference>
<evidence type="ECO:0000256" key="4">
    <source>
        <dbReference type="ARBA" id="ARBA00022840"/>
    </source>
</evidence>
<keyword evidence="2" id="KW-0547">Nucleotide-binding</keyword>
<sequence length="219" mass="24649">MIKKVVIVAGGPIELWPDLSEYQDDSSVAWVGVDRGCLNGLQAGIKFTFGVGDFDSVDEIEKKHIADQIGKLEPFPAEKNATDTELGLLKAVETFPKAEEYLLIGVTGGRMDHFLANLWLPFRDQLQLFKSRIVLKDRQNSIRYFEPGTYTIVKEPDKKYLAFVCLTAVTGLSLYDAKYQLDKYQTALPMSWASNEFIGETTRFSFETGELCVIQSKDD</sequence>
<dbReference type="GO" id="GO:0005524">
    <property type="term" value="F:ATP binding"/>
    <property type="evidence" value="ECO:0007669"/>
    <property type="project" value="UniProtKB-KW"/>
</dbReference>
<protein>
    <recommendedName>
        <fullName evidence="5">Thiamine diphosphokinase</fullName>
        <ecNumber evidence="5">2.7.6.2</ecNumber>
    </recommendedName>
</protein>
<evidence type="ECO:0000256" key="3">
    <source>
        <dbReference type="ARBA" id="ARBA00022777"/>
    </source>
</evidence>
<keyword evidence="8" id="KW-1185">Reference proteome</keyword>
<keyword evidence="3 7" id="KW-0418">Kinase</keyword>
<comment type="caution">
    <text evidence="7">The sequence shown here is derived from an EMBL/GenBank/DDBJ whole genome shotgun (WGS) entry which is preliminary data.</text>
</comment>
<dbReference type="SUPFAM" id="SSF63999">
    <property type="entry name" value="Thiamin pyrophosphokinase, catalytic domain"/>
    <property type="match status" value="1"/>
</dbReference>
<keyword evidence="4" id="KW-0067">ATP-binding</keyword>
<dbReference type="CDD" id="cd07995">
    <property type="entry name" value="TPK"/>
    <property type="match status" value="1"/>
</dbReference>
<organism evidence="7 8">
    <name type="scientific">Vagococcus silagei</name>
    <dbReference type="NCBI Taxonomy" id="2508885"/>
    <lineage>
        <taxon>Bacteria</taxon>
        <taxon>Bacillati</taxon>
        <taxon>Bacillota</taxon>
        <taxon>Bacilli</taxon>
        <taxon>Lactobacillales</taxon>
        <taxon>Enterococcaceae</taxon>
        <taxon>Vagococcus</taxon>
    </lineage>
</organism>
<evidence type="ECO:0000259" key="6">
    <source>
        <dbReference type="SMART" id="SM00983"/>
    </source>
</evidence>
<evidence type="ECO:0000256" key="2">
    <source>
        <dbReference type="ARBA" id="ARBA00022741"/>
    </source>
</evidence>
<proteinExistence type="predicted"/>
<dbReference type="AlphaFoldDB" id="A0A4S3B2K1"/>
<evidence type="ECO:0000313" key="7">
    <source>
        <dbReference type="EMBL" id="THB61032.1"/>
    </source>
</evidence>
<accession>A0A4S3B2K1</accession>
<dbReference type="PANTHER" id="PTHR41299:SF1">
    <property type="entry name" value="THIAMINE PYROPHOSPHOKINASE"/>
    <property type="match status" value="1"/>
</dbReference>
<evidence type="ECO:0000256" key="5">
    <source>
        <dbReference type="NCBIfam" id="TIGR01378"/>
    </source>
</evidence>
<dbReference type="InterPro" id="IPR007373">
    <property type="entry name" value="Thiamin_PyroPKinase_B1-bd"/>
</dbReference>
<dbReference type="GO" id="GO:0006772">
    <property type="term" value="P:thiamine metabolic process"/>
    <property type="evidence" value="ECO:0007669"/>
    <property type="project" value="UniProtKB-UniRule"/>
</dbReference>
<dbReference type="Pfam" id="PF04263">
    <property type="entry name" value="TPK_catalytic"/>
    <property type="match status" value="1"/>
</dbReference>
<dbReference type="RefSeq" id="WP_136136914.1">
    <property type="nucleotide sequence ID" value="NZ_SDGV01000016.1"/>
</dbReference>
<evidence type="ECO:0000313" key="8">
    <source>
        <dbReference type="Proteomes" id="UP000310506"/>
    </source>
</evidence>
<name>A0A4S3B2K1_9ENTE</name>
<dbReference type="EMBL" id="SDGV01000016">
    <property type="protein sequence ID" value="THB61032.1"/>
    <property type="molecule type" value="Genomic_DNA"/>
</dbReference>
<dbReference type="GO" id="GO:0016301">
    <property type="term" value="F:kinase activity"/>
    <property type="evidence" value="ECO:0007669"/>
    <property type="project" value="UniProtKB-KW"/>
</dbReference>
<dbReference type="InterPro" id="IPR006282">
    <property type="entry name" value="Thi_PPkinase"/>
</dbReference>
<reference evidence="7 8" key="1">
    <citation type="submission" date="2019-01" db="EMBL/GenBank/DDBJ databases">
        <title>Vagococcus silagei sp. nov. isolated from brewer's grain.</title>
        <authorList>
            <person name="Guu J.-R."/>
        </authorList>
    </citation>
    <scope>NUCLEOTIDE SEQUENCE [LARGE SCALE GENOMIC DNA]</scope>
    <source>
        <strain evidence="7 8">2B-2</strain>
    </source>
</reference>
<dbReference type="SMART" id="SM00983">
    <property type="entry name" value="TPK_B1_binding"/>
    <property type="match status" value="1"/>
</dbReference>
<evidence type="ECO:0000256" key="1">
    <source>
        <dbReference type="ARBA" id="ARBA00022679"/>
    </source>
</evidence>
<dbReference type="Pfam" id="PF04265">
    <property type="entry name" value="TPK_B1_binding"/>
    <property type="match status" value="1"/>
</dbReference>
<dbReference type="GO" id="GO:0009229">
    <property type="term" value="P:thiamine diphosphate biosynthetic process"/>
    <property type="evidence" value="ECO:0007669"/>
    <property type="project" value="InterPro"/>
</dbReference>
<dbReference type="GO" id="GO:0030975">
    <property type="term" value="F:thiamine binding"/>
    <property type="evidence" value="ECO:0007669"/>
    <property type="project" value="InterPro"/>
</dbReference>
<dbReference type="GO" id="GO:0004788">
    <property type="term" value="F:thiamine diphosphokinase activity"/>
    <property type="evidence" value="ECO:0007669"/>
    <property type="project" value="UniProtKB-UniRule"/>
</dbReference>
<dbReference type="InterPro" id="IPR053149">
    <property type="entry name" value="TPK"/>
</dbReference>
<dbReference type="InterPro" id="IPR007371">
    <property type="entry name" value="TPK_catalytic"/>
</dbReference>
<gene>
    <name evidence="7" type="ORF">ESZ54_06775</name>
</gene>
<dbReference type="OrthoDB" id="9804377at2"/>
<dbReference type="NCBIfam" id="TIGR01378">
    <property type="entry name" value="thi_PPkinase"/>
    <property type="match status" value="1"/>
</dbReference>
<keyword evidence="1 7" id="KW-0808">Transferase</keyword>
<dbReference type="Proteomes" id="UP000310506">
    <property type="component" value="Unassembled WGS sequence"/>
</dbReference>
<dbReference type="EC" id="2.7.6.2" evidence="5"/>